<dbReference type="SMART" id="SM00089">
    <property type="entry name" value="PKD"/>
    <property type="match status" value="2"/>
</dbReference>
<dbReference type="CDD" id="cd00146">
    <property type="entry name" value="PKD"/>
    <property type="match status" value="1"/>
</dbReference>
<sequence length="392" mass="42509">MKSIHRLTLKNIAQILFITTMSIFISCDDEDSDLPGVGEIEDLTPPESVFSAFRSQTDLLTFDLKNDTRSAINFLWEVPDGVTVLNDAPSSTQTPLEARDLSVKFPDFGTYEITLTSSDNNNASSTVTQTVEITKPLVDAPEPNFSFELKESDFRILDFTNESQKTARVIWVLPTGASLYDADPSDDVTPSLEDDNVKIRFPDEGTYDVTLKAFNIVDNEAEITKTVEVSASVAPTPVILEPGFDKGNDSRGAWEDKTYLSFDLGGIIQITTDPVQDGTNAAKLPDDGSRVGYQEIAVTPNTDYTLTYYYTIKTSPAGSVTVSIVGGTGFTSEAEVNAAIIATDTGNDQTNADSFTRVNLSFNSGSNSTVAIYFTNTGAEARVDSFSIAVDN</sequence>
<reference evidence="2 3" key="1">
    <citation type="submission" date="2019-06" db="EMBL/GenBank/DDBJ databases">
        <authorList>
            <person name="Meng X."/>
        </authorList>
    </citation>
    <scope>NUCLEOTIDE SEQUENCE [LARGE SCALE GENOMIC DNA]</scope>
    <source>
        <strain evidence="2 3">M625</strain>
    </source>
</reference>
<evidence type="ECO:0000313" key="3">
    <source>
        <dbReference type="Proteomes" id="UP000315540"/>
    </source>
</evidence>
<dbReference type="EMBL" id="VFWZ01000009">
    <property type="protein sequence ID" value="TPN82240.1"/>
    <property type="molecule type" value="Genomic_DNA"/>
</dbReference>
<evidence type="ECO:0000313" key="2">
    <source>
        <dbReference type="EMBL" id="TPN82240.1"/>
    </source>
</evidence>
<dbReference type="InterPro" id="IPR013783">
    <property type="entry name" value="Ig-like_fold"/>
</dbReference>
<dbReference type="Gene3D" id="2.60.120.260">
    <property type="entry name" value="Galactose-binding domain-like"/>
    <property type="match status" value="1"/>
</dbReference>
<dbReference type="Proteomes" id="UP000315540">
    <property type="component" value="Unassembled WGS sequence"/>
</dbReference>
<evidence type="ECO:0000259" key="1">
    <source>
        <dbReference type="PROSITE" id="PS50093"/>
    </source>
</evidence>
<dbReference type="SUPFAM" id="SSF49299">
    <property type="entry name" value="PKD domain"/>
    <property type="match status" value="2"/>
</dbReference>
<keyword evidence="3" id="KW-1185">Reference proteome</keyword>
<name>A0A504J6C0_9FLAO</name>
<gene>
    <name evidence="2" type="ORF">FHK87_22715</name>
</gene>
<dbReference type="AlphaFoldDB" id="A0A504J6C0"/>
<proteinExistence type="predicted"/>
<protein>
    <recommendedName>
        <fullName evidence="1">PKD domain-containing protein</fullName>
    </recommendedName>
</protein>
<dbReference type="InterPro" id="IPR035986">
    <property type="entry name" value="PKD_dom_sf"/>
</dbReference>
<dbReference type="InterPro" id="IPR022409">
    <property type="entry name" value="PKD/Chitinase_dom"/>
</dbReference>
<dbReference type="PROSITE" id="PS50093">
    <property type="entry name" value="PKD"/>
    <property type="match status" value="1"/>
</dbReference>
<feature type="domain" description="PKD" evidence="1">
    <location>
        <begin position="66"/>
        <end position="140"/>
    </location>
</feature>
<dbReference type="Gene3D" id="2.60.40.10">
    <property type="entry name" value="Immunoglobulins"/>
    <property type="match status" value="2"/>
</dbReference>
<comment type="caution">
    <text evidence="2">The sequence shown here is derived from an EMBL/GenBank/DDBJ whole genome shotgun (WGS) entry which is preliminary data.</text>
</comment>
<organism evidence="2 3">
    <name type="scientific">Aquimarina algicola</name>
    <dbReference type="NCBI Taxonomy" id="2589995"/>
    <lineage>
        <taxon>Bacteria</taxon>
        <taxon>Pseudomonadati</taxon>
        <taxon>Bacteroidota</taxon>
        <taxon>Flavobacteriia</taxon>
        <taxon>Flavobacteriales</taxon>
        <taxon>Flavobacteriaceae</taxon>
        <taxon>Aquimarina</taxon>
    </lineage>
</organism>
<dbReference type="OrthoDB" id="8913664at2"/>
<dbReference type="RefSeq" id="WP_140597136.1">
    <property type="nucleotide sequence ID" value="NZ_VFWZ01000009.1"/>
</dbReference>
<dbReference type="InterPro" id="IPR000601">
    <property type="entry name" value="PKD_dom"/>
</dbReference>
<accession>A0A504J6C0</accession>
<dbReference type="PROSITE" id="PS51257">
    <property type="entry name" value="PROKAR_LIPOPROTEIN"/>
    <property type="match status" value="1"/>
</dbReference>